<organism evidence="16 17">
    <name type="scientific">Stomoxys calcitrans</name>
    <name type="common">Stable fly</name>
    <name type="synonym">Conops calcitrans</name>
    <dbReference type="NCBI Taxonomy" id="35570"/>
    <lineage>
        <taxon>Eukaryota</taxon>
        <taxon>Metazoa</taxon>
        <taxon>Ecdysozoa</taxon>
        <taxon>Arthropoda</taxon>
        <taxon>Hexapoda</taxon>
        <taxon>Insecta</taxon>
        <taxon>Pterygota</taxon>
        <taxon>Neoptera</taxon>
        <taxon>Endopterygota</taxon>
        <taxon>Diptera</taxon>
        <taxon>Brachycera</taxon>
        <taxon>Muscomorpha</taxon>
        <taxon>Muscoidea</taxon>
        <taxon>Muscidae</taxon>
        <taxon>Stomoxys</taxon>
    </lineage>
</organism>
<dbReference type="STRING" id="35570.A0A1I8P8V9"/>
<feature type="binding site" evidence="12">
    <location>
        <position position="15"/>
    </location>
    <ligand>
        <name>Zn(2+)</name>
        <dbReference type="ChEBI" id="CHEBI:29105"/>
    </ligand>
</feature>
<evidence type="ECO:0000256" key="9">
    <source>
        <dbReference type="ARBA" id="ARBA00023163"/>
    </source>
</evidence>
<gene>
    <name evidence="16" type="primary">106090168</name>
</gene>
<keyword evidence="17" id="KW-1185">Reference proteome</keyword>
<feature type="binding site" evidence="12">
    <location>
        <position position="12"/>
    </location>
    <ligand>
        <name>Zn(2+)</name>
        <dbReference type="ChEBI" id="CHEBI:29105"/>
    </ligand>
</feature>
<keyword evidence="4" id="KW-0677">Repeat</keyword>
<feature type="domain" description="C2H2-type" evidence="14">
    <location>
        <begin position="420"/>
        <end position="447"/>
    </location>
</feature>
<dbReference type="InterPro" id="IPR050717">
    <property type="entry name" value="C2H2-ZF_Transcription_Reg"/>
</dbReference>
<evidence type="ECO:0000256" key="1">
    <source>
        <dbReference type="ARBA" id="ARBA00004123"/>
    </source>
</evidence>
<dbReference type="SMART" id="SM00868">
    <property type="entry name" value="zf-AD"/>
    <property type="match status" value="1"/>
</dbReference>
<sequence>MSSENPDSVVICRTCLGECKEYKSLHREGIIMGEITTLATLLHYCTGLELCEPESSVLPDFICTHCIQDLARSYIFKKKALDADEVLRTQLLEDDDIEIVEHKDIEHEPENFSEDCGGGGGRDDGIDQNKEQMRHCDSETDLKELAEAAQMKRELEAQLYEETTQEYTVIPNADHEQQIQEEEHHMEEDHDVEYVVQEVAEEVYHPTTDMEDDGHSSQEVNDIVDVEEETSVQQIAEDEEEVEFEIHVNDIEIVTDDPVGVENRPDRTKRHYDRKSVTNSDSDSGHAFAPKGIRNRSKSSNKAPNPHFQCKVCSKQLSNASSYKYHMQLHSENTPFKCDVCGECFKTRNAFVGHRLTHDPDNPNTCDICGKSYRQAPSLRIHMLSHTGEKPFKCEICGKCLTQKSGYKKHMLTHTGEKPYSCDICGKLFRISSNMLAHRRTHSSDKPYECLKCAKSFGTSELLRRHVAVHSEEKFKCDTCGKEFKRQLSLQAHIESHRDEVNSQKVVKSSVSQFV</sequence>
<dbReference type="SUPFAM" id="SSF57716">
    <property type="entry name" value="Glucocorticoid receptor-like (DNA-binding domain)"/>
    <property type="match status" value="1"/>
</dbReference>
<dbReference type="InterPro" id="IPR012934">
    <property type="entry name" value="Znf_AD"/>
</dbReference>
<evidence type="ECO:0000256" key="2">
    <source>
        <dbReference type="ARBA" id="ARBA00006991"/>
    </source>
</evidence>
<evidence type="ECO:0000256" key="11">
    <source>
        <dbReference type="PROSITE-ProRule" id="PRU00042"/>
    </source>
</evidence>
<dbReference type="GO" id="GO:0005634">
    <property type="term" value="C:nucleus"/>
    <property type="evidence" value="ECO:0007669"/>
    <property type="project" value="UniProtKB-SubCell"/>
</dbReference>
<keyword evidence="7" id="KW-0805">Transcription regulation</keyword>
<feature type="region of interest" description="Disordered" evidence="13">
    <location>
        <begin position="256"/>
        <end position="305"/>
    </location>
</feature>
<feature type="binding site" evidence="12">
    <location>
        <position position="66"/>
    </location>
    <ligand>
        <name>Zn(2+)</name>
        <dbReference type="ChEBI" id="CHEBI:29105"/>
    </ligand>
</feature>
<evidence type="ECO:0000256" key="13">
    <source>
        <dbReference type="SAM" id="MobiDB-lite"/>
    </source>
</evidence>
<dbReference type="FunFam" id="3.30.160.60:FF:002343">
    <property type="entry name" value="Zinc finger protein 33A"/>
    <property type="match status" value="1"/>
</dbReference>
<feature type="domain" description="C2H2-type" evidence="14">
    <location>
        <begin position="336"/>
        <end position="363"/>
    </location>
</feature>
<feature type="domain" description="C2H2-type" evidence="14">
    <location>
        <begin position="475"/>
        <end position="502"/>
    </location>
</feature>
<dbReference type="SUPFAM" id="SSF57667">
    <property type="entry name" value="beta-beta-alpha zinc fingers"/>
    <property type="match status" value="4"/>
</dbReference>
<dbReference type="PANTHER" id="PTHR14196:SF12">
    <property type="entry name" value="ZINC FINGER PROTEIN 208-LIKE"/>
    <property type="match status" value="1"/>
</dbReference>
<keyword evidence="8" id="KW-0238">DNA-binding</keyword>
<feature type="region of interest" description="Disordered" evidence="13">
    <location>
        <begin position="109"/>
        <end position="138"/>
    </location>
</feature>
<keyword evidence="5 11" id="KW-0863">Zinc-finger</keyword>
<keyword evidence="9" id="KW-0804">Transcription</keyword>
<evidence type="ECO:0000256" key="10">
    <source>
        <dbReference type="ARBA" id="ARBA00023242"/>
    </source>
</evidence>
<evidence type="ECO:0000259" key="15">
    <source>
        <dbReference type="PROSITE" id="PS51915"/>
    </source>
</evidence>
<dbReference type="VEuPathDB" id="VectorBase:SCAU005867"/>
<comment type="similarity">
    <text evidence="2">Belongs to the krueppel C2H2-type zinc-finger protein family.</text>
</comment>
<dbReference type="AlphaFoldDB" id="A0A1I8P8V9"/>
<dbReference type="OrthoDB" id="6077919at2759"/>
<feature type="domain" description="C2H2-type" evidence="14">
    <location>
        <begin position="308"/>
        <end position="335"/>
    </location>
</feature>
<evidence type="ECO:0000256" key="8">
    <source>
        <dbReference type="ARBA" id="ARBA00023125"/>
    </source>
</evidence>
<feature type="domain" description="ZAD" evidence="15">
    <location>
        <begin position="10"/>
        <end position="90"/>
    </location>
</feature>
<protein>
    <recommendedName>
        <fullName evidence="18">Protein krueppel</fullName>
    </recommendedName>
</protein>
<dbReference type="Proteomes" id="UP000095300">
    <property type="component" value="Unassembled WGS sequence"/>
</dbReference>
<dbReference type="Pfam" id="PF07776">
    <property type="entry name" value="zf-AD"/>
    <property type="match status" value="1"/>
</dbReference>
<dbReference type="PANTHER" id="PTHR14196">
    <property type="entry name" value="ODD-SKIPPED - RELATED"/>
    <property type="match status" value="1"/>
</dbReference>
<name>A0A1I8P8V9_STOCA</name>
<dbReference type="FunFam" id="3.30.160.60:FF:000185">
    <property type="entry name" value="zinc finger protein 319"/>
    <property type="match status" value="1"/>
</dbReference>
<dbReference type="GO" id="GO:0000981">
    <property type="term" value="F:DNA-binding transcription factor activity, RNA polymerase II-specific"/>
    <property type="evidence" value="ECO:0007669"/>
    <property type="project" value="TreeGrafter"/>
</dbReference>
<evidence type="ECO:0000259" key="14">
    <source>
        <dbReference type="PROSITE" id="PS50157"/>
    </source>
</evidence>
<dbReference type="PROSITE" id="PS51915">
    <property type="entry name" value="ZAD"/>
    <property type="match status" value="1"/>
</dbReference>
<dbReference type="FunFam" id="3.30.160.60:FF:000145">
    <property type="entry name" value="Zinc finger protein 574"/>
    <property type="match status" value="1"/>
</dbReference>
<evidence type="ECO:0000256" key="6">
    <source>
        <dbReference type="ARBA" id="ARBA00022833"/>
    </source>
</evidence>
<feature type="domain" description="C2H2-type" evidence="14">
    <location>
        <begin position="364"/>
        <end position="391"/>
    </location>
</feature>
<feature type="domain" description="C2H2-type" evidence="14">
    <location>
        <begin position="448"/>
        <end position="475"/>
    </location>
</feature>
<evidence type="ECO:0000256" key="7">
    <source>
        <dbReference type="ARBA" id="ARBA00023015"/>
    </source>
</evidence>
<reference evidence="16" key="1">
    <citation type="submission" date="2020-05" db="UniProtKB">
        <authorList>
            <consortium name="EnsemblMetazoa"/>
        </authorList>
    </citation>
    <scope>IDENTIFICATION</scope>
    <source>
        <strain evidence="16">USDA</strain>
    </source>
</reference>
<keyword evidence="3 12" id="KW-0479">Metal-binding</keyword>
<dbReference type="Gene3D" id="3.30.160.60">
    <property type="entry name" value="Classic Zinc Finger"/>
    <property type="match status" value="6"/>
</dbReference>
<dbReference type="PROSITE" id="PS00028">
    <property type="entry name" value="ZINC_FINGER_C2H2_1"/>
    <property type="match status" value="7"/>
</dbReference>
<proteinExistence type="inferred from homology"/>
<dbReference type="Pfam" id="PF00096">
    <property type="entry name" value="zf-C2H2"/>
    <property type="match status" value="7"/>
</dbReference>
<evidence type="ECO:0000256" key="3">
    <source>
        <dbReference type="ARBA" id="ARBA00022723"/>
    </source>
</evidence>
<feature type="binding site" evidence="12">
    <location>
        <position position="63"/>
    </location>
    <ligand>
        <name>Zn(2+)</name>
        <dbReference type="ChEBI" id="CHEBI:29105"/>
    </ligand>
</feature>
<dbReference type="EnsemblMetazoa" id="SCAU005867-RA">
    <property type="protein sequence ID" value="SCAU005867-PA"/>
    <property type="gene ID" value="SCAU005867"/>
</dbReference>
<dbReference type="PROSITE" id="PS50157">
    <property type="entry name" value="ZINC_FINGER_C2H2_2"/>
    <property type="match status" value="7"/>
</dbReference>
<evidence type="ECO:0000313" key="16">
    <source>
        <dbReference type="EnsemblMetazoa" id="SCAU005867-PA"/>
    </source>
</evidence>
<dbReference type="GO" id="GO:0000977">
    <property type="term" value="F:RNA polymerase II transcription regulatory region sequence-specific DNA binding"/>
    <property type="evidence" value="ECO:0007669"/>
    <property type="project" value="TreeGrafter"/>
</dbReference>
<feature type="compositionally biased region" description="Basic and acidic residues" evidence="13">
    <location>
        <begin position="121"/>
        <end position="138"/>
    </location>
</feature>
<feature type="domain" description="C2H2-type" evidence="14">
    <location>
        <begin position="392"/>
        <end position="419"/>
    </location>
</feature>
<dbReference type="InterPro" id="IPR036236">
    <property type="entry name" value="Znf_C2H2_sf"/>
</dbReference>
<keyword evidence="6 12" id="KW-0862">Zinc</keyword>
<evidence type="ECO:0000256" key="4">
    <source>
        <dbReference type="ARBA" id="ARBA00022737"/>
    </source>
</evidence>
<evidence type="ECO:0000256" key="12">
    <source>
        <dbReference type="PROSITE-ProRule" id="PRU01263"/>
    </source>
</evidence>
<dbReference type="GO" id="GO:0008270">
    <property type="term" value="F:zinc ion binding"/>
    <property type="evidence" value="ECO:0007669"/>
    <property type="project" value="UniProtKB-UniRule"/>
</dbReference>
<comment type="subcellular location">
    <subcellularLocation>
        <location evidence="1">Nucleus</location>
    </subcellularLocation>
</comment>
<dbReference type="InterPro" id="IPR013087">
    <property type="entry name" value="Znf_C2H2_type"/>
</dbReference>
<dbReference type="SMART" id="SM00355">
    <property type="entry name" value="ZnF_C2H2"/>
    <property type="match status" value="7"/>
</dbReference>
<evidence type="ECO:0000256" key="5">
    <source>
        <dbReference type="ARBA" id="ARBA00022771"/>
    </source>
</evidence>
<accession>A0A1I8P8V9</accession>
<keyword evidence="10" id="KW-0539">Nucleus</keyword>
<evidence type="ECO:0008006" key="18">
    <source>
        <dbReference type="Google" id="ProtNLM"/>
    </source>
</evidence>
<evidence type="ECO:0000313" key="17">
    <source>
        <dbReference type="Proteomes" id="UP000095300"/>
    </source>
</evidence>
<dbReference type="FunFam" id="3.30.160.60:FF:000624">
    <property type="entry name" value="zinc finger protein 697"/>
    <property type="match status" value="1"/>
</dbReference>